<gene>
    <name evidence="1" type="ORF">AEST_04420</name>
</gene>
<evidence type="ECO:0000313" key="1">
    <source>
        <dbReference type="EMBL" id="EJI86896.1"/>
    </source>
</evidence>
<evidence type="ECO:0000313" key="2">
    <source>
        <dbReference type="Proteomes" id="UP000012043"/>
    </source>
</evidence>
<accession>J1QMS2</accession>
<comment type="caution">
    <text evidence="1">The sequence shown here is derived from an EMBL/GenBank/DDBJ whole genome shotgun (WGS) entry which is preliminary data.</text>
</comment>
<dbReference type="EMBL" id="ALAB01000002">
    <property type="protein sequence ID" value="EJI86896.1"/>
    <property type="molecule type" value="Genomic_DNA"/>
</dbReference>
<name>J1QMS2_9ALTE</name>
<proteinExistence type="predicted"/>
<sequence>MLLQPWLRQCYSYAVTRAAGQYRQMLAGYGAIDSAFQGQSYGHH</sequence>
<protein>
    <submittedName>
        <fullName evidence="1">Uncharacterized protein</fullName>
    </submittedName>
</protein>
<reference evidence="1 2" key="1">
    <citation type="journal article" date="2012" name="J. Bacteriol.">
        <title>Genome Sequence of Pectin-Degrading Alishewanella aestuarii Strain B11T, Isolated from Tidal Flat Sediment.</title>
        <authorList>
            <person name="Jung J."/>
            <person name="Choi S."/>
            <person name="Chun J."/>
            <person name="Park W."/>
        </authorList>
    </citation>
    <scope>NUCLEOTIDE SEQUENCE [LARGE SCALE GENOMIC DNA]</scope>
    <source>
        <strain evidence="1 2">B11</strain>
    </source>
</reference>
<dbReference type="PATRIC" id="fig|1197174.4.peg.433"/>
<dbReference type="Proteomes" id="UP000012043">
    <property type="component" value="Unassembled WGS sequence"/>
</dbReference>
<organism evidence="1 2">
    <name type="scientific">Alishewanella aestuarii B11</name>
    <dbReference type="NCBI Taxonomy" id="1197174"/>
    <lineage>
        <taxon>Bacteria</taxon>
        <taxon>Pseudomonadati</taxon>
        <taxon>Pseudomonadota</taxon>
        <taxon>Gammaproteobacteria</taxon>
        <taxon>Alteromonadales</taxon>
        <taxon>Alteromonadaceae</taxon>
        <taxon>Alishewanella</taxon>
    </lineage>
</organism>
<keyword evidence="2" id="KW-1185">Reference proteome</keyword>
<dbReference type="AlphaFoldDB" id="J1QMS2"/>